<comment type="similarity">
    <text evidence="3">Belongs to the GMC oxidoreductase family.</text>
</comment>
<evidence type="ECO:0000256" key="7">
    <source>
        <dbReference type="PIRSR" id="PIRSR000137-2"/>
    </source>
</evidence>
<organism evidence="9 10">
    <name type="scientific">[Torrubiella] hemipterigena</name>
    <dbReference type="NCBI Taxonomy" id="1531966"/>
    <lineage>
        <taxon>Eukaryota</taxon>
        <taxon>Fungi</taxon>
        <taxon>Dikarya</taxon>
        <taxon>Ascomycota</taxon>
        <taxon>Pezizomycotina</taxon>
        <taxon>Sordariomycetes</taxon>
        <taxon>Hypocreomycetidae</taxon>
        <taxon>Hypocreales</taxon>
        <taxon>Clavicipitaceae</taxon>
        <taxon>Clavicipitaceae incertae sedis</taxon>
        <taxon>'Torrubiella' clade</taxon>
    </lineage>
</organism>
<dbReference type="PROSITE" id="PS00624">
    <property type="entry name" value="GMC_OXRED_2"/>
    <property type="match status" value="1"/>
</dbReference>
<dbReference type="GO" id="GO:0016614">
    <property type="term" value="F:oxidoreductase activity, acting on CH-OH group of donors"/>
    <property type="evidence" value="ECO:0007669"/>
    <property type="project" value="InterPro"/>
</dbReference>
<evidence type="ECO:0000313" key="9">
    <source>
        <dbReference type="EMBL" id="CEJ91644.1"/>
    </source>
</evidence>
<feature type="active site" description="Proton acceptor" evidence="6">
    <location>
        <position position="595"/>
    </location>
</feature>
<feature type="binding site" evidence="7">
    <location>
        <position position="261"/>
    </location>
    <ligand>
        <name>FAD</name>
        <dbReference type="ChEBI" id="CHEBI:57692"/>
    </ligand>
</feature>
<keyword evidence="4" id="KW-0285">Flavoprotein</keyword>
<dbReference type="InterPro" id="IPR000172">
    <property type="entry name" value="GMC_OxRdtase_N"/>
</dbReference>
<dbReference type="Pfam" id="PF05199">
    <property type="entry name" value="GMC_oxred_C"/>
    <property type="match status" value="1"/>
</dbReference>
<dbReference type="InterPro" id="IPR049557">
    <property type="entry name" value="Transketolase_CS"/>
</dbReference>
<keyword evidence="5 7" id="KW-0274">FAD</keyword>
<dbReference type="SUPFAM" id="SSF54373">
    <property type="entry name" value="FAD-linked reductases, C-terminal domain"/>
    <property type="match status" value="1"/>
</dbReference>
<dbReference type="InterPro" id="IPR036188">
    <property type="entry name" value="FAD/NAD-bd_sf"/>
</dbReference>
<feature type="active site" description="Proton donor" evidence="6">
    <location>
        <position position="552"/>
    </location>
</feature>
<dbReference type="GO" id="GO:0050660">
    <property type="term" value="F:flavin adenine dinucleotide binding"/>
    <property type="evidence" value="ECO:0007669"/>
    <property type="project" value="InterPro"/>
</dbReference>
<dbReference type="STRING" id="1531966.A0A0A1TA30"/>
<feature type="domain" description="Glucose-methanol-choline oxidoreductase N-terminal" evidence="8">
    <location>
        <begin position="303"/>
        <end position="317"/>
    </location>
</feature>
<dbReference type="EMBL" id="CDHN01000004">
    <property type="protein sequence ID" value="CEJ91644.1"/>
    <property type="molecule type" value="Genomic_DNA"/>
</dbReference>
<evidence type="ECO:0000256" key="4">
    <source>
        <dbReference type="ARBA" id="ARBA00022630"/>
    </source>
</evidence>
<dbReference type="Pfam" id="PF00732">
    <property type="entry name" value="GMC_oxred_N"/>
    <property type="match status" value="1"/>
</dbReference>
<comment type="cofactor">
    <cofactor evidence="1">
        <name>thiamine diphosphate</name>
        <dbReference type="ChEBI" id="CHEBI:58937"/>
    </cofactor>
</comment>
<dbReference type="Gene3D" id="3.50.50.60">
    <property type="entry name" value="FAD/NAD(P)-binding domain"/>
    <property type="match status" value="1"/>
</dbReference>
<dbReference type="InterPro" id="IPR007867">
    <property type="entry name" value="GMC_OxRtase_C"/>
</dbReference>
<evidence type="ECO:0000256" key="6">
    <source>
        <dbReference type="PIRSR" id="PIRSR000137-1"/>
    </source>
</evidence>
<gene>
    <name evidence="9" type="ORF">VHEMI07345</name>
</gene>
<evidence type="ECO:0000256" key="5">
    <source>
        <dbReference type="ARBA" id="ARBA00022827"/>
    </source>
</evidence>
<dbReference type="HOGENOM" id="CLU_002865_7_2_1"/>
<dbReference type="OrthoDB" id="269227at2759"/>
<dbReference type="Proteomes" id="UP000039046">
    <property type="component" value="Unassembled WGS sequence"/>
</dbReference>
<evidence type="ECO:0000313" key="10">
    <source>
        <dbReference type="Proteomes" id="UP000039046"/>
    </source>
</evidence>
<name>A0A0A1TA30_9HYPO</name>
<dbReference type="AlphaFoldDB" id="A0A0A1TA30"/>
<sequence>MGRQGNPLTNPLHYAAKQRNYGAPVATADAERSLPSYDYVIIGGGAAGSVLAGKLSEDPTVTVLVLEAGASNDKIFETKAPLLFGKLFHGEHDWNYYTTQQEGVANRELYWPRGRMLGGSSSMNAMMYHHCSKSDFDEWKDKFGCEGWSYDDIAPYFRRMEKFTPNPDRPAVNMIHRGTEGEWQTGYAHLNPIIEKGWIPGCEQTGIPYNEDINTPNGSLGVTRFQTFIDPKGTRSSMATAYLNSKVQQRRNLFVATGAHVTRILHDLVSAEKPKAIGVEFQTSKTSDKYEVHAKREVILCGGAINTPQILKLSGIGPAEELRRHHIGVVYENNAVGENLKDHFCSTGIHAKSKPGLSMDYLKDDIKAIPALAQWLLTGKGPLTSNVGESAAFVRSTEMKFDATTKGNEPKDHGSGGVGPDIEFIAAALGYIHHGEEPGIPGEELFSFVPIGLRPQSKGTVTLRSNDPFEHPNIDPKYWTDEGDNDRKVLLAGIRKGFDIIRSPAMKEQLETVPTSDDQNNYWWPYCSSNYDAITDEQLLRWMKTKAFTLYHPVGSARMGPSPKDSVVDLQCKVHGVDNLRIMDASVFPEQISGHPTAPIGAMAYKLSDMIKEGN</sequence>
<dbReference type="PIRSF" id="PIRSF000137">
    <property type="entry name" value="Alcohol_oxidase"/>
    <property type="match status" value="1"/>
</dbReference>
<evidence type="ECO:0000256" key="1">
    <source>
        <dbReference type="ARBA" id="ARBA00001964"/>
    </source>
</evidence>
<evidence type="ECO:0000259" key="8">
    <source>
        <dbReference type="PROSITE" id="PS00624"/>
    </source>
</evidence>
<proteinExistence type="inferred from homology"/>
<evidence type="ECO:0000256" key="2">
    <source>
        <dbReference type="ARBA" id="ARBA00001974"/>
    </source>
</evidence>
<keyword evidence="10" id="KW-1185">Reference proteome</keyword>
<evidence type="ECO:0000256" key="3">
    <source>
        <dbReference type="ARBA" id="ARBA00010790"/>
    </source>
</evidence>
<accession>A0A0A1TA30</accession>
<dbReference type="PROSITE" id="PS00801">
    <property type="entry name" value="TRANSKETOLASE_1"/>
    <property type="match status" value="1"/>
</dbReference>
<dbReference type="PANTHER" id="PTHR11552:SF147">
    <property type="entry name" value="CHOLINE DEHYDROGENASE, MITOCHONDRIAL"/>
    <property type="match status" value="1"/>
</dbReference>
<dbReference type="PANTHER" id="PTHR11552">
    <property type="entry name" value="GLUCOSE-METHANOL-CHOLINE GMC OXIDOREDUCTASE"/>
    <property type="match status" value="1"/>
</dbReference>
<reference evidence="9 10" key="1">
    <citation type="journal article" date="2015" name="Genome Announc.">
        <title>Draft Genome Sequence and Gene Annotation of the Entomopathogenic Fungus Verticillium hemipterigenum.</title>
        <authorList>
            <person name="Horn F."/>
            <person name="Habel A."/>
            <person name="Scharf D.H."/>
            <person name="Dworschak J."/>
            <person name="Brakhage A.A."/>
            <person name="Guthke R."/>
            <person name="Hertweck C."/>
            <person name="Linde J."/>
        </authorList>
    </citation>
    <scope>NUCLEOTIDE SEQUENCE [LARGE SCALE GENOMIC DNA]</scope>
</reference>
<protein>
    <recommendedName>
        <fullName evidence="8">Glucose-methanol-choline oxidoreductase N-terminal domain-containing protein</fullName>
    </recommendedName>
</protein>
<dbReference type="InterPro" id="IPR012132">
    <property type="entry name" value="GMC_OxRdtase"/>
</dbReference>
<comment type="cofactor">
    <cofactor evidence="2 7">
        <name>FAD</name>
        <dbReference type="ChEBI" id="CHEBI:57692"/>
    </cofactor>
</comment>
<dbReference type="SUPFAM" id="SSF51905">
    <property type="entry name" value="FAD/NAD(P)-binding domain"/>
    <property type="match status" value="1"/>
</dbReference>
<dbReference type="Gene3D" id="3.30.560.10">
    <property type="entry name" value="Glucose Oxidase, domain 3"/>
    <property type="match status" value="1"/>
</dbReference>